<organism evidence="1 2">
    <name type="scientific">Pseudoroseomonas ludipueritiae</name>
    <dbReference type="NCBI Taxonomy" id="198093"/>
    <lineage>
        <taxon>Bacteria</taxon>
        <taxon>Pseudomonadati</taxon>
        <taxon>Pseudomonadota</taxon>
        <taxon>Alphaproteobacteria</taxon>
        <taxon>Acetobacterales</taxon>
        <taxon>Acetobacteraceae</taxon>
        <taxon>Pseudoroseomonas</taxon>
    </lineage>
</organism>
<sequence length="86" mass="9523">MMKAALCCASILFRNTKINILLRQTAAFLASKPQDLTKPSSHGLTPSLLFLLPRAPASPRVLKPFLTRETTRAILLFFQQERAIGA</sequence>
<name>A0ABR7R551_9PROT</name>
<evidence type="ECO:0000313" key="2">
    <source>
        <dbReference type="Proteomes" id="UP000603940"/>
    </source>
</evidence>
<keyword evidence="2" id="KW-1185">Reference proteome</keyword>
<reference evidence="1 2" key="1">
    <citation type="journal article" date="2009" name="Int. J. Syst. Evol. Microbiol.">
        <title>Transfer of Teichococcus ludipueritiae and Muricoccus roseus to the genus Roseomonas, as Roseomonas ludipueritiae comb. nov. and Roseomonas rosea comb. nov., respectively, and emended description of the genus Roseomonas.</title>
        <authorList>
            <person name="Sanchez-Porro C."/>
            <person name="Gallego V."/>
            <person name="Busse H.J."/>
            <person name="Kampfer P."/>
            <person name="Ventosa A."/>
        </authorList>
    </citation>
    <scope>NUCLEOTIDE SEQUENCE [LARGE SCALE GENOMIC DNA]</scope>
    <source>
        <strain evidence="1 2">DSM 14915</strain>
    </source>
</reference>
<proteinExistence type="predicted"/>
<dbReference type="Proteomes" id="UP000603940">
    <property type="component" value="Unassembled WGS sequence"/>
</dbReference>
<dbReference type="RefSeq" id="WP_187778011.1">
    <property type="nucleotide sequence ID" value="NZ_JACTUZ010000021.1"/>
</dbReference>
<dbReference type="EMBL" id="JACTUZ010000021">
    <property type="protein sequence ID" value="MBC9176868.1"/>
    <property type="molecule type" value="Genomic_DNA"/>
</dbReference>
<gene>
    <name evidence="1" type="ORF">IBL25_07925</name>
</gene>
<evidence type="ECO:0000313" key="1">
    <source>
        <dbReference type="EMBL" id="MBC9176868.1"/>
    </source>
</evidence>
<comment type="caution">
    <text evidence="1">The sequence shown here is derived from an EMBL/GenBank/DDBJ whole genome shotgun (WGS) entry which is preliminary data.</text>
</comment>
<accession>A0ABR7R551</accession>
<protein>
    <submittedName>
        <fullName evidence="1">Uncharacterized protein</fullName>
    </submittedName>
</protein>